<sequence>MFWCFVGEYRRECALARGNSLHVPFLLGSSINLLLFGFLICALSTTFYLGSSLRWYNDSEKACIVMQKNAMLEQMKAGLQRSKVEKGWVADWVSRNYNVVRSFPIYVFGVSLLVVLINCGVRALLMLVVDLGGVVCPFIAVYVSRCLLLMSVRCLLEEKRVGIFGRGFASLIIVFFGFFYIAFSLLGFFVCRFFICLFEDLLSPSTSTSPPLIDVSLSQKILNVGCGVGGPMWAIAVYSHAKVIGITQERSMSSAQVPTQGRPSPGLDQAKTQEWVQTAQSTTNKAYNKATASKDEAQQKKEQSAGIIQQRALEEKKIV</sequence>
<keyword evidence="2" id="KW-0472">Membrane</keyword>
<feature type="transmembrane region" description="Helical" evidence="2">
    <location>
        <begin position="168"/>
        <end position="195"/>
    </location>
</feature>
<dbReference type="AlphaFoldDB" id="A0A834LIL9"/>
<comment type="caution">
    <text evidence="3">The sequence shown here is derived from an EMBL/GenBank/DDBJ whole genome shotgun (WGS) entry which is preliminary data.</text>
</comment>
<feature type="region of interest" description="Disordered" evidence="1">
    <location>
        <begin position="254"/>
        <end position="307"/>
    </location>
</feature>
<evidence type="ECO:0000256" key="1">
    <source>
        <dbReference type="SAM" id="MobiDB-lite"/>
    </source>
</evidence>
<keyword evidence="2" id="KW-1133">Transmembrane helix</keyword>
<feature type="compositionally biased region" description="Polar residues" evidence="1">
    <location>
        <begin position="270"/>
        <end position="286"/>
    </location>
</feature>
<gene>
    <name evidence="3" type="ORF">RHSIM_Rhsim06G0079000</name>
</gene>
<proteinExistence type="predicted"/>
<feature type="compositionally biased region" description="Basic and acidic residues" evidence="1">
    <location>
        <begin position="292"/>
        <end position="303"/>
    </location>
</feature>
<evidence type="ECO:0000313" key="3">
    <source>
        <dbReference type="EMBL" id="KAF7141072.1"/>
    </source>
</evidence>
<keyword evidence="2" id="KW-0812">Transmembrane</keyword>
<dbReference type="EMBL" id="WJXA01000006">
    <property type="protein sequence ID" value="KAF7141072.1"/>
    <property type="molecule type" value="Genomic_DNA"/>
</dbReference>
<feature type="transmembrane region" description="Helical" evidence="2">
    <location>
        <begin position="105"/>
        <end position="125"/>
    </location>
</feature>
<organism evidence="3 4">
    <name type="scientific">Rhododendron simsii</name>
    <name type="common">Sims's rhododendron</name>
    <dbReference type="NCBI Taxonomy" id="118357"/>
    <lineage>
        <taxon>Eukaryota</taxon>
        <taxon>Viridiplantae</taxon>
        <taxon>Streptophyta</taxon>
        <taxon>Embryophyta</taxon>
        <taxon>Tracheophyta</taxon>
        <taxon>Spermatophyta</taxon>
        <taxon>Magnoliopsida</taxon>
        <taxon>eudicotyledons</taxon>
        <taxon>Gunneridae</taxon>
        <taxon>Pentapetalae</taxon>
        <taxon>asterids</taxon>
        <taxon>Ericales</taxon>
        <taxon>Ericaceae</taxon>
        <taxon>Ericoideae</taxon>
        <taxon>Rhodoreae</taxon>
        <taxon>Rhododendron</taxon>
    </lineage>
</organism>
<evidence type="ECO:0000256" key="2">
    <source>
        <dbReference type="SAM" id="Phobius"/>
    </source>
</evidence>
<accession>A0A834LIL9</accession>
<dbReference type="Proteomes" id="UP000626092">
    <property type="component" value="Unassembled WGS sequence"/>
</dbReference>
<evidence type="ECO:0000313" key="4">
    <source>
        <dbReference type="Proteomes" id="UP000626092"/>
    </source>
</evidence>
<name>A0A834LIL9_RHOSS</name>
<keyword evidence="4" id="KW-1185">Reference proteome</keyword>
<feature type="transmembrane region" description="Helical" evidence="2">
    <location>
        <begin position="25"/>
        <end position="49"/>
    </location>
</feature>
<reference evidence="3" key="1">
    <citation type="submission" date="2019-11" db="EMBL/GenBank/DDBJ databases">
        <authorList>
            <person name="Liu Y."/>
            <person name="Hou J."/>
            <person name="Li T.-Q."/>
            <person name="Guan C.-H."/>
            <person name="Wu X."/>
            <person name="Wu H.-Z."/>
            <person name="Ling F."/>
            <person name="Zhang R."/>
            <person name="Shi X.-G."/>
            <person name="Ren J.-P."/>
            <person name="Chen E.-F."/>
            <person name="Sun J.-M."/>
        </authorList>
    </citation>
    <scope>NUCLEOTIDE SEQUENCE</scope>
    <source>
        <strain evidence="3">Adult_tree_wgs_1</strain>
        <tissue evidence="3">Leaves</tissue>
    </source>
</reference>
<feature type="transmembrane region" description="Helical" evidence="2">
    <location>
        <begin position="131"/>
        <end position="156"/>
    </location>
</feature>
<protein>
    <submittedName>
        <fullName evidence="3">Uncharacterized protein</fullName>
    </submittedName>
</protein>